<dbReference type="GO" id="GO:0009252">
    <property type="term" value="P:peptidoglycan biosynthetic process"/>
    <property type="evidence" value="ECO:0007669"/>
    <property type="project" value="UniProtKB-UniRule"/>
</dbReference>
<dbReference type="PANTHER" id="PTHR23135:SF4">
    <property type="entry name" value="UDP-N-ACETYLMURAMOYL-L-ALANYL-D-GLUTAMATE--2,6-DIAMINOPIMELATE LIGASE MURE HOMOLOG, CHLOROPLASTIC"/>
    <property type="match status" value="1"/>
</dbReference>
<feature type="binding site" evidence="2">
    <location>
        <position position="33"/>
    </location>
    <ligand>
        <name>UDP-N-acetyl-alpha-D-muramoyl-L-alanyl-D-glutamate</name>
        <dbReference type="ChEBI" id="CHEBI:83900"/>
    </ligand>
</feature>
<keyword evidence="2 6" id="KW-0436">Ligase</keyword>
<reference evidence="6" key="1">
    <citation type="submission" date="2020-12" db="EMBL/GenBank/DDBJ databases">
        <title>Marinomonas arctica sp. nov., a psychrotolerant bacterium isolated from the Arctic.</title>
        <authorList>
            <person name="Zhang Y."/>
        </authorList>
    </citation>
    <scope>NUCLEOTIDE SEQUENCE</scope>
    <source>
        <strain evidence="6">C1424</strain>
    </source>
</reference>
<feature type="binding site" evidence="2">
    <location>
        <position position="382"/>
    </location>
    <ligand>
        <name>meso-2,6-diaminopimelate</name>
        <dbReference type="ChEBI" id="CHEBI:57791"/>
    </ligand>
</feature>
<dbReference type="SUPFAM" id="SSF53623">
    <property type="entry name" value="MurD-like peptide ligases, catalytic domain"/>
    <property type="match status" value="1"/>
</dbReference>
<dbReference type="SUPFAM" id="SSF53244">
    <property type="entry name" value="MurD-like peptide ligases, peptide-binding domain"/>
    <property type="match status" value="1"/>
</dbReference>
<evidence type="ECO:0000256" key="1">
    <source>
        <dbReference type="ARBA" id="ARBA00005898"/>
    </source>
</evidence>
<evidence type="ECO:0000259" key="5">
    <source>
        <dbReference type="Pfam" id="PF08245"/>
    </source>
</evidence>
<gene>
    <name evidence="2" type="primary">murE</name>
    <name evidence="6" type="ORF">I8J31_07650</name>
</gene>
<evidence type="ECO:0000256" key="2">
    <source>
        <dbReference type="HAMAP-Rule" id="MF_00208"/>
    </source>
</evidence>
<dbReference type="Gene3D" id="3.90.190.20">
    <property type="entry name" value="Mur ligase, C-terminal domain"/>
    <property type="match status" value="1"/>
</dbReference>
<evidence type="ECO:0000313" key="7">
    <source>
        <dbReference type="Proteomes" id="UP000628710"/>
    </source>
</evidence>
<comment type="cofactor">
    <cofactor evidence="2">
        <name>Mg(2+)</name>
        <dbReference type="ChEBI" id="CHEBI:18420"/>
    </cofactor>
</comment>
<dbReference type="Pfam" id="PF02875">
    <property type="entry name" value="Mur_ligase_C"/>
    <property type="match status" value="1"/>
</dbReference>
<feature type="binding site" evidence="2">
    <location>
        <position position="462"/>
    </location>
    <ligand>
        <name>meso-2,6-diaminopimelate</name>
        <dbReference type="ChEBI" id="CHEBI:57791"/>
    </ligand>
</feature>
<comment type="subcellular location">
    <subcellularLocation>
        <location evidence="2 3">Cytoplasm</location>
    </subcellularLocation>
</comment>
<dbReference type="InterPro" id="IPR035911">
    <property type="entry name" value="MurE/MurF_N"/>
</dbReference>
<dbReference type="EMBL" id="JAEMNX010000006">
    <property type="protein sequence ID" value="MBJ7537557.1"/>
    <property type="molecule type" value="Genomic_DNA"/>
</dbReference>
<keyword evidence="2" id="KW-0067">ATP-binding</keyword>
<dbReference type="GO" id="GO:0051301">
    <property type="term" value="P:cell division"/>
    <property type="evidence" value="ECO:0007669"/>
    <property type="project" value="UniProtKB-KW"/>
</dbReference>
<dbReference type="Proteomes" id="UP000628710">
    <property type="component" value="Unassembled WGS sequence"/>
</dbReference>
<dbReference type="Gene3D" id="3.40.1190.10">
    <property type="entry name" value="Mur-like, catalytic domain"/>
    <property type="match status" value="1"/>
</dbReference>
<feature type="short sequence motif" description="Meso-diaminopimelate recognition motif" evidence="2">
    <location>
        <begin position="406"/>
        <end position="409"/>
    </location>
</feature>
<feature type="binding site" evidence="2">
    <location>
        <begin position="406"/>
        <end position="409"/>
    </location>
    <ligand>
        <name>meso-2,6-diaminopimelate</name>
        <dbReference type="ChEBI" id="CHEBI:57791"/>
    </ligand>
</feature>
<dbReference type="AlphaFoldDB" id="A0A934JSJ3"/>
<keyword evidence="7" id="KW-1185">Reference proteome</keyword>
<dbReference type="Gene3D" id="3.40.1390.10">
    <property type="entry name" value="MurE/MurF, N-terminal domain"/>
    <property type="match status" value="1"/>
</dbReference>
<dbReference type="GO" id="GO:0005524">
    <property type="term" value="F:ATP binding"/>
    <property type="evidence" value="ECO:0007669"/>
    <property type="project" value="UniProtKB-UniRule"/>
</dbReference>
<protein>
    <recommendedName>
        <fullName evidence="2">UDP-N-acetylmuramoyl-L-alanyl-D-glutamate--2,6-diaminopimelate ligase</fullName>
        <ecNumber evidence="2">6.3.2.13</ecNumber>
    </recommendedName>
    <alternativeName>
        <fullName evidence="2">Meso-A2pm-adding enzyme</fullName>
    </alternativeName>
    <alternativeName>
        <fullName evidence="2">Meso-diaminopimelate-adding enzyme</fullName>
    </alternativeName>
    <alternativeName>
        <fullName evidence="2">UDP-MurNAc-L-Ala-D-Glu:meso-diaminopimelate ligase</fullName>
    </alternativeName>
    <alternativeName>
        <fullName evidence="2">UDP-MurNAc-tripeptide synthetase</fullName>
    </alternativeName>
    <alternativeName>
        <fullName evidence="2">UDP-N-acetylmuramyl-tripeptide synthetase</fullName>
    </alternativeName>
</protein>
<comment type="catalytic activity">
    <reaction evidence="2">
        <text>UDP-N-acetyl-alpha-D-muramoyl-L-alanyl-D-glutamate + meso-2,6-diaminopimelate + ATP = UDP-N-acetyl-alpha-D-muramoyl-L-alanyl-gamma-D-glutamyl-meso-2,6-diaminopimelate + ADP + phosphate + H(+)</text>
        <dbReference type="Rhea" id="RHEA:23676"/>
        <dbReference type="ChEBI" id="CHEBI:15378"/>
        <dbReference type="ChEBI" id="CHEBI:30616"/>
        <dbReference type="ChEBI" id="CHEBI:43474"/>
        <dbReference type="ChEBI" id="CHEBI:57791"/>
        <dbReference type="ChEBI" id="CHEBI:83900"/>
        <dbReference type="ChEBI" id="CHEBI:83905"/>
        <dbReference type="ChEBI" id="CHEBI:456216"/>
        <dbReference type="EC" id="6.3.2.13"/>
    </reaction>
</comment>
<keyword evidence="2 3" id="KW-0573">Peptidoglycan synthesis</keyword>
<dbReference type="InterPro" id="IPR036565">
    <property type="entry name" value="Mur-like_cat_sf"/>
</dbReference>
<dbReference type="NCBIfam" id="TIGR01085">
    <property type="entry name" value="murE"/>
    <property type="match status" value="1"/>
</dbReference>
<dbReference type="EC" id="6.3.2.13" evidence="2"/>
<dbReference type="SUPFAM" id="SSF63418">
    <property type="entry name" value="MurE/MurF N-terminal domain"/>
    <property type="match status" value="1"/>
</dbReference>
<sequence>MGQLTHEQLLKIAGHPIEGDLRSAIYKRIETDSRKVDKETIFFALPGVASNGWDYLDQVAALGCRVAVVPDNLGLTHPDIYLLPAAKPTELLVACLHGFFGRMPEKIVAVTGTNGKSSICYYLAQLAEYVGLKSGLISTFGIGPLGCLKDAQQTTPDILSLHNTLMSLADENVNFVAFEASSHALDQGRIDGVPFQTAVFSNLSHDHLDYHGDMSSYAEAKRRLFTFPGIKYSIFCLDDEFTSFMTAAAISTDCYFYSEQNPSADFYVKDLVFQPSGCQFVLCHPEGVLDVFLPLLGRFNIQNALAALSSLWYQVEDRSRLLEGLSYLQGAPGRMDKVQVPDAPIVVVDYAHTPDALKVALQALKEHSQGRLICVFGCGGDRDKTKRPLMMEAVMNHADAIWLTSDNPRTESVEQIIADTLSSVDRSALVQKGGLYVEADRRLAIQAAISSASIDDVILIAGKGHETYQDIQGVKHHFDDREEAREGLKKYVN</sequence>
<feature type="binding site" evidence="2">
    <location>
        <begin position="112"/>
        <end position="118"/>
    </location>
    <ligand>
        <name>ATP</name>
        <dbReference type="ChEBI" id="CHEBI:30616"/>
    </ligand>
</feature>
<comment type="caution">
    <text evidence="2">Lacks conserved residue(s) required for the propagation of feature annotation.</text>
</comment>
<feature type="domain" description="Mur ligase central" evidence="5">
    <location>
        <begin position="110"/>
        <end position="309"/>
    </location>
</feature>
<comment type="similarity">
    <text evidence="1 2">Belongs to the MurCDEF family. MurE subfamily.</text>
</comment>
<keyword evidence="2" id="KW-0963">Cytoplasm</keyword>
<dbReference type="InterPro" id="IPR036615">
    <property type="entry name" value="Mur_ligase_C_dom_sf"/>
</dbReference>
<dbReference type="InterPro" id="IPR013221">
    <property type="entry name" value="Mur_ligase_cen"/>
</dbReference>
<feature type="binding site" evidence="2">
    <location>
        <position position="187"/>
    </location>
    <ligand>
        <name>UDP-N-acetyl-alpha-D-muramoyl-L-alanyl-D-glutamate</name>
        <dbReference type="ChEBI" id="CHEBI:83900"/>
    </ligand>
</feature>
<comment type="function">
    <text evidence="2">Catalyzes the addition of meso-diaminopimelic acid to the nucleotide precursor UDP-N-acetylmuramoyl-L-alanyl-D-glutamate (UMAG) in the biosynthesis of bacterial cell-wall peptidoglycan.</text>
</comment>
<keyword evidence="2" id="KW-0547">Nucleotide-binding</keyword>
<proteinExistence type="inferred from homology"/>
<evidence type="ECO:0000313" key="6">
    <source>
        <dbReference type="EMBL" id="MBJ7537557.1"/>
    </source>
</evidence>
<feature type="binding site" evidence="2">
    <location>
        <position position="466"/>
    </location>
    <ligand>
        <name>meso-2,6-diaminopimelate</name>
        <dbReference type="ChEBI" id="CHEBI:57791"/>
    </ligand>
</feature>
<dbReference type="HAMAP" id="MF_00208">
    <property type="entry name" value="MurE"/>
    <property type="match status" value="1"/>
</dbReference>
<keyword evidence="2 3" id="KW-0961">Cell wall biogenesis/degradation</keyword>
<dbReference type="GO" id="GO:0071555">
    <property type="term" value="P:cell wall organization"/>
    <property type="evidence" value="ECO:0007669"/>
    <property type="project" value="UniProtKB-KW"/>
</dbReference>
<dbReference type="InterPro" id="IPR005761">
    <property type="entry name" value="UDP-N-AcMur-Glu-dNH2Pim_ligase"/>
</dbReference>
<dbReference type="InterPro" id="IPR004101">
    <property type="entry name" value="Mur_ligase_C"/>
</dbReference>
<accession>A0A934JSJ3</accession>
<feature type="binding site" evidence="2">
    <location>
        <begin position="154"/>
        <end position="155"/>
    </location>
    <ligand>
        <name>UDP-N-acetyl-alpha-D-muramoyl-L-alanyl-D-glutamate</name>
        <dbReference type="ChEBI" id="CHEBI:83900"/>
    </ligand>
</feature>
<organism evidence="6 7">
    <name type="scientific">Marinomonas transparens</name>
    <dbReference type="NCBI Taxonomy" id="2795388"/>
    <lineage>
        <taxon>Bacteria</taxon>
        <taxon>Pseudomonadati</taxon>
        <taxon>Pseudomonadota</taxon>
        <taxon>Gammaproteobacteria</taxon>
        <taxon>Oceanospirillales</taxon>
        <taxon>Oceanospirillaceae</taxon>
        <taxon>Marinomonas</taxon>
    </lineage>
</organism>
<dbReference type="Pfam" id="PF08245">
    <property type="entry name" value="Mur_ligase_M"/>
    <property type="match status" value="1"/>
</dbReference>
<feature type="domain" description="Mur ligase C-terminal" evidence="4">
    <location>
        <begin position="333"/>
        <end position="464"/>
    </location>
</feature>
<comment type="pathway">
    <text evidence="2 3">Cell wall biogenesis; peptidoglycan biosynthesis.</text>
</comment>
<keyword evidence="2 3" id="KW-0133">Cell shape</keyword>
<dbReference type="GO" id="GO:0008765">
    <property type="term" value="F:UDP-N-acetylmuramoylalanyl-D-glutamate-2,6-diaminopimelate ligase activity"/>
    <property type="evidence" value="ECO:0007669"/>
    <property type="project" value="UniProtKB-UniRule"/>
</dbReference>
<dbReference type="GO" id="GO:0005737">
    <property type="term" value="C:cytoplasm"/>
    <property type="evidence" value="ECO:0007669"/>
    <property type="project" value="UniProtKB-SubCell"/>
</dbReference>
<dbReference type="GO" id="GO:0000287">
    <property type="term" value="F:magnesium ion binding"/>
    <property type="evidence" value="ECO:0007669"/>
    <property type="project" value="UniProtKB-UniRule"/>
</dbReference>
<comment type="PTM">
    <text evidence="2">Carboxylation is probably crucial for Mg(2+) binding and, consequently, for the gamma-phosphate positioning of ATP.</text>
</comment>
<evidence type="ECO:0000259" key="4">
    <source>
        <dbReference type="Pfam" id="PF02875"/>
    </source>
</evidence>
<feature type="binding site" evidence="2">
    <location>
        <position position="189"/>
    </location>
    <ligand>
        <name>UDP-N-acetyl-alpha-D-muramoyl-L-alanyl-D-glutamate</name>
        <dbReference type="ChEBI" id="CHEBI:83900"/>
    </ligand>
</feature>
<feature type="binding site" evidence="2">
    <location>
        <position position="181"/>
    </location>
    <ligand>
        <name>UDP-N-acetyl-alpha-D-muramoyl-L-alanyl-D-glutamate</name>
        <dbReference type="ChEBI" id="CHEBI:83900"/>
    </ligand>
</feature>
<comment type="caution">
    <text evidence="6">The sequence shown here is derived from an EMBL/GenBank/DDBJ whole genome shotgun (WGS) entry which is preliminary data.</text>
</comment>
<keyword evidence="2 3" id="KW-0132">Cell division</keyword>
<evidence type="ECO:0000256" key="3">
    <source>
        <dbReference type="RuleBase" id="RU004135"/>
    </source>
</evidence>
<keyword evidence="2 3" id="KW-0131">Cell cycle</keyword>
<dbReference type="PANTHER" id="PTHR23135">
    <property type="entry name" value="MUR LIGASE FAMILY MEMBER"/>
    <property type="match status" value="1"/>
</dbReference>
<feature type="modified residue" description="N6-carboxylysine" evidence="2">
    <location>
        <position position="221"/>
    </location>
</feature>
<dbReference type="GO" id="GO:0008360">
    <property type="term" value="P:regulation of cell shape"/>
    <property type="evidence" value="ECO:0007669"/>
    <property type="project" value="UniProtKB-KW"/>
</dbReference>
<dbReference type="NCBIfam" id="NF001126">
    <property type="entry name" value="PRK00139.1-4"/>
    <property type="match status" value="1"/>
</dbReference>
<feature type="binding site" evidence="2">
    <location>
        <position position="153"/>
    </location>
    <ligand>
        <name>UDP-N-acetyl-alpha-D-muramoyl-L-alanyl-D-glutamate</name>
        <dbReference type="ChEBI" id="CHEBI:83900"/>
    </ligand>
</feature>
<name>A0A934JSJ3_9GAMM</name>
<keyword evidence="2" id="KW-0460">Magnesium</keyword>
<dbReference type="RefSeq" id="WP_199467698.1">
    <property type="nucleotide sequence ID" value="NZ_JAEMNX010000006.1"/>
</dbReference>